<dbReference type="PANTHER" id="PTHR45790:SF3">
    <property type="entry name" value="S-ADENOSYL-L-METHIONINE-DEPENDENT UROPORPHYRINOGEN III METHYLTRANSFERASE, CHLOROPLASTIC"/>
    <property type="match status" value="1"/>
</dbReference>
<dbReference type="RefSeq" id="WP_317488418.1">
    <property type="nucleotide sequence ID" value="NZ_CP136051.1"/>
</dbReference>
<dbReference type="GO" id="GO:0032259">
    <property type="term" value="P:methylation"/>
    <property type="evidence" value="ECO:0007669"/>
    <property type="project" value="UniProtKB-KW"/>
</dbReference>
<accession>A0ABZ0IMV8</accession>
<keyword evidence="5" id="KW-0949">S-adenosyl-L-methionine</keyword>
<dbReference type="Proteomes" id="UP001302349">
    <property type="component" value="Chromosome"/>
</dbReference>
<evidence type="ECO:0000256" key="3">
    <source>
        <dbReference type="ARBA" id="ARBA00022603"/>
    </source>
</evidence>
<gene>
    <name evidence="10" type="primary">cobA</name>
    <name evidence="10" type="ORF">RT717_21525</name>
</gene>
<evidence type="ECO:0000256" key="5">
    <source>
        <dbReference type="ARBA" id="ARBA00022691"/>
    </source>
</evidence>
<dbReference type="InterPro" id="IPR035996">
    <property type="entry name" value="4pyrrol_Methylase_sf"/>
</dbReference>
<evidence type="ECO:0000256" key="6">
    <source>
        <dbReference type="ARBA" id="ARBA00023244"/>
    </source>
</evidence>
<dbReference type="InterPro" id="IPR000878">
    <property type="entry name" value="4pyrrol_Mease"/>
</dbReference>
<dbReference type="NCBIfam" id="TIGR01469">
    <property type="entry name" value="cobA_cysG_Cterm"/>
    <property type="match status" value="1"/>
</dbReference>
<evidence type="ECO:0000256" key="1">
    <source>
        <dbReference type="ARBA" id="ARBA00005879"/>
    </source>
</evidence>
<dbReference type="PROSITE" id="PS00839">
    <property type="entry name" value="SUMT_1"/>
    <property type="match status" value="1"/>
</dbReference>
<evidence type="ECO:0000313" key="11">
    <source>
        <dbReference type="Proteomes" id="UP001302349"/>
    </source>
</evidence>
<dbReference type="GO" id="GO:0004851">
    <property type="term" value="F:uroporphyrin-III C-methyltransferase activity"/>
    <property type="evidence" value="ECO:0007669"/>
    <property type="project" value="UniProtKB-EC"/>
</dbReference>
<dbReference type="Gene3D" id="3.30.950.10">
    <property type="entry name" value="Methyltransferase, Cobalt-precorrin-4 Transmethylase, Domain 2"/>
    <property type="match status" value="1"/>
</dbReference>
<sequence>MNIQAKKLPKVSLVGAGPGDPELITLKAVKALQSADAVLYDALVNEELVGYAPASAVRLFVGKRAGRHSYRQEEINKLIVEHAYHYGHVVRLKGGDPFIFGRGQEEMDYVKSFGIDVEVIPGISSSHAVPAINNIPLTARGMSDSFWVITGTTSGGKVSNDLYYAAQSNATVIILMGMNKLKEIMGIFSRFQKDETPVAIIQNGSLPNQKMGIGTVSSITSIAREKRLGSPAIIVIGEVVKVAQKEEFMATILEQLEKKS</sequence>
<organism evidence="10 11">
    <name type="scientific">Imperialibacter roseus</name>
    <dbReference type="NCBI Taxonomy" id="1324217"/>
    <lineage>
        <taxon>Bacteria</taxon>
        <taxon>Pseudomonadati</taxon>
        <taxon>Bacteroidota</taxon>
        <taxon>Cytophagia</taxon>
        <taxon>Cytophagales</taxon>
        <taxon>Flammeovirgaceae</taxon>
        <taxon>Imperialibacter</taxon>
    </lineage>
</organism>
<keyword evidence="4 8" id="KW-0808">Transferase</keyword>
<dbReference type="Gene3D" id="3.40.1010.10">
    <property type="entry name" value="Cobalt-precorrin-4 Transmethylase, Domain 1"/>
    <property type="match status" value="1"/>
</dbReference>
<evidence type="ECO:0000256" key="8">
    <source>
        <dbReference type="RuleBase" id="RU003960"/>
    </source>
</evidence>
<dbReference type="InterPro" id="IPR050161">
    <property type="entry name" value="Siro_Cobalamin_biosynth"/>
</dbReference>
<dbReference type="PANTHER" id="PTHR45790">
    <property type="entry name" value="SIROHEME SYNTHASE-RELATED"/>
    <property type="match status" value="1"/>
</dbReference>
<evidence type="ECO:0000313" key="10">
    <source>
        <dbReference type="EMBL" id="WOK05660.1"/>
    </source>
</evidence>
<dbReference type="InterPro" id="IPR014777">
    <property type="entry name" value="4pyrrole_Mease_sub1"/>
</dbReference>
<dbReference type="CDD" id="cd11642">
    <property type="entry name" value="SUMT"/>
    <property type="match status" value="1"/>
</dbReference>
<keyword evidence="6" id="KW-0627">Porphyrin biosynthesis</keyword>
<evidence type="ECO:0000256" key="4">
    <source>
        <dbReference type="ARBA" id="ARBA00022679"/>
    </source>
</evidence>
<dbReference type="InterPro" id="IPR014776">
    <property type="entry name" value="4pyrrole_Mease_sub2"/>
</dbReference>
<evidence type="ECO:0000259" key="9">
    <source>
        <dbReference type="Pfam" id="PF00590"/>
    </source>
</evidence>
<reference evidence="10 11" key="1">
    <citation type="journal article" date="2023" name="Microbiol. Resour. Announc.">
        <title>Complete Genome Sequence of Imperialibacter roseus strain P4T.</title>
        <authorList>
            <person name="Tizabi D.R."/>
            <person name="Bachvaroff T."/>
            <person name="Hill R.T."/>
        </authorList>
    </citation>
    <scope>NUCLEOTIDE SEQUENCE [LARGE SCALE GENOMIC DNA]</scope>
    <source>
        <strain evidence="10 11">P4T</strain>
    </source>
</reference>
<dbReference type="SUPFAM" id="SSF53790">
    <property type="entry name" value="Tetrapyrrole methylase"/>
    <property type="match status" value="1"/>
</dbReference>
<keyword evidence="3 8" id="KW-0489">Methyltransferase</keyword>
<keyword evidence="11" id="KW-1185">Reference proteome</keyword>
<dbReference type="NCBIfam" id="NF004790">
    <property type="entry name" value="PRK06136.1"/>
    <property type="match status" value="1"/>
</dbReference>
<comment type="similarity">
    <text evidence="1 8">Belongs to the precorrin methyltransferase family.</text>
</comment>
<dbReference type="EMBL" id="CP136051">
    <property type="protein sequence ID" value="WOK05660.1"/>
    <property type="molecule type" value="Genomic_DNA"/>
</dbReference>
<name>A0ABZ0IMV8_9BACT</name>
<evidence type="ECO:0000256" key="7">
    <source>
        <dbReference type="ARBA" id="ARBA00025705"/>
    </source>
</evidence>
<comment type="pathway">
    <text evidence="7">Porphyrin-containing compound metabolism; siroheme biosynthesis; precorrin-2 from uroporphyrinogen III: step 1/1.</text>
</comment>
<dbReference type="PROSITE" id="PS00840">
    <property type="entry name" value="SUMT_2"/>
    <property type="match status" value="1"/>
</dbReference>
<dbReference type="InterPro" id="IPR003043">
    <property type="entry name" value="Uropor_MeTrfase_CS"/>
</dbReference>
<dbReference type="InterPro" id="IPR006366">
    <property type="entry name" value="CobA/CysG_C"/>
</dbReference>
<feature type="domain" description="Tetrapyrrole methylase" evidence="9">
    <location>
        <begin position="10"/>
        <end position="219"/>
    </location>
</feature>
<protein>
    <recommendedName>
        <fullName evidence="2">uroporphyrinogen-III C-methyltransferase</fullName>
        <ecNumber evidence="2">2.1.1.107</ecNumber>
    </recommendedName>
</protein>
<dbReference type="Pfam" id="PF00590">
    <property type="entry name" value="TP_methylase"/>
    <property type="match status" value="1"/>
</dbReference>
<proteinExistence type="inferred from homology"/>
<dbReference type="EC" id="2.1.1.107" evidence="2"/>
<evidence type="ECO:0000256" key="2">
    <source>
        <dbReference type="ARBA" id="ARBA00012162"/>
    </source>
</evidence>